<dbReference type="Proteomes" id="UP000076798">
    <property type="component" value="Unassembled WGS sequence"/>
</dbReference>
<accession>A0A166D783</accession>
<name>A0A166D783_9AGAM</name>
<evidence type="ECO:0000313" key="2">
    <source>
        <dbReference type="EMBL" id="KZT38208.1"/>
    </source>
</evidence>
<protein>
    <submittedName>
        <fullName evidence="2">Uncharacterized protein</fullName>
    </submittedName>
</protein>
<reference evidence="2 4" key="1">
    <citation type="journal article" date="2016" name="Mol. Biol. Evol.">
        <title>Comparative Genomics of Early-Diverging Mushroom-Forming Fungi Provides Insights into the Origins of Lignocellulose Decay Capabilities.</title>
        <authorList>
            <person name="Nagy L.G."/>
            <person name="Riley R."/>
            <person name="Tritt A."/>
            <person name="Adam C."/>
            <person name="Daum C."/>
            <person name="Floudas D."/>
            <person name="Sun H."/>
            <person name="Yadav J.S."/>
            <person name="Pangilinan J."/>
            <person name="Larsson K.H."/>
            <person name="Matsuura K."/>
            <person name="Barry K."/>
            <person name="Labutti K."/>
            <person name="Kuo R."/>
            <person name="Ohm R.A."/>
            <person name="Bhattacharya S.S."/>
            <person name="Shirouzu T."/>
            <person name="Yoshinaga Y."/>
            <person name="Martin F.M."/>
            <person name="Grigoriev I.V."/>
            <person name="Hibbett D.S."/>
        </authorList>
    </citation>
    <scope>NUCLEOTIDE SEQUENCE [LARGE SCALE GENOMIC DNA]</scope>
    <source>
        <strain evidence="2 4">HHB10207 ss-3</strain>
    </source>
</reference>
<keyword evidence="4" id="KW-1185">Reference proteome</keyword>
<evidence type="ECO:0000313" key="3">
    <source>
        <dbReference type="EMBL" id="KZT40594.1"/>
    </source>
</evidence>
<sequence length="87" mass="9600">MPPRRPPVTPVQLTSSSRRSKTPSRPLHLILSTIVLLCLPYSSSASAFAVPSASTMFPFATTSCRFANSRASRWIISKNMRYNSAEL</sequence>
<dbReference type="EMBL" id="KV428031">
    <property type="protein sequence ID" value="KZT40594.1"/>
    <property type="molecule type" value="Genomic_DNA"/>
</dbReference>
<dbReference type="EMBL" id="KV428068">
    <property type="protein sequence ID" value="KZT38208.1"/>
    <property type="molecule type" value="Genomic_DNA"/>
</dbReference>
<proteinExistence type="predicted"/>
<feature type="region of interest" description="Disordered" evidence="1">
    <location>
        <begin position="1"/>
        <end position="24"/>
    </location>
</feature>
<evidence type="ECO:0000256" key="1">
    <source>
        <dbReference type="SAM" id="MobiDB-lite"/>
    </source>
</evidence>
<gene>
    <name evidence="3" type="ORF">SISSUDRAFT_1044124</name>
    <name evidence="2" type="ORF">SISSUDRAFT_1047454</name>
</gene>
<organism evidence="2 4">
    <name type="scientific">Sistotremastrum suecicum HHB10207 ss-3</name>
    <dbReference type="NCBI Taxonomy" id="1314776"/>
    <lineage>
        <taxon>Eukaryota</taxon>
        <taxon>Fungi</taxon>
        <taxon>Dikarya</taxon>
        <taxon>Basidiomycota</taxon>
        <taxon>Agaricomycotina</taxon>
        <taxon>Agaricomycetes</taxon>
        <taxon>Sistotremastrales</taxon>
        <taxon>Sistotremastraceae</taxon>
        <taxon>Sistotremastrum</taxon>
    </lineage>
</organism>
<evidence type="ECO:0000313" key="4">
    <source>
        <dbReference type="Proteomes" id="UP000076798"/>
    </source>
</evidence>
<dbReference type="AlphaFoldDB" id="A0A166D783"/>